<dbReference type="RefSeq" id="WP_073637041.1">
    <property type="nucleotide sequence ID" value="NZ_QUZU01000005.1"/>
</dbReference>
<keyword evidence="2" id="KW-1185">Reference proteome</keyword>
<dbReference type="EMBL" id="QUZU01000005">
    <property type="protein sequence ID" value="TFY91213.1"/>
    <property type="molecule type" value="Genomic_DNA"/>
</dbReference>
<reference evidence="1 2" key="1">
    <citation type="journal article" date="2019" name="Syst. Appl. Microbiol.">
        <title>New species of pathogenic Pseudomonas isolated from citrus in Tunisia: Proposal of Pseudomonas kairouanensis sp. nov. and Pseudomonas nabeulensis sp. nov.</title>
        <authorList>
            <person name="Oueslati M."/>
            <person name="Mulet M."/>
            <person name="Gomila M."/>
            <person name="Berge O."/>
            <person name="Hajlaoui M.R."/>
            <person name="Lalucat J."/>
            <person name="Sadfi-Zouaoui N."/>
            <person name="Garcia-Valdes E."/>
        </authorList>
    </citation>
    <scope>NUCLEOTIDE SEQUENCE [LARGE SCALE GENOMIC DNA]</scope>
    <source>
        <strain evidence="1 2">KC12</strain>
    </source>
</reference>
<dbReference type="Proteomes" id="UP000297391">
    <property type="component" value="Unassembled WGS sequence"/>
</dbReference>
<evidence type="ECO:0000313" key="2">
    <source>
        <dbReference type="Proteomes" id="UP000297391"/>
    </source>
</evidence>
<proteinExistence type="predicted"/>
<gene>
    <name evidence="1" type="ORF">DYL59_06960</name>
</gene>
<organism evidence="1 2">
    <name type="scientific">Pseudomonas kairouanensis</name>
    <dbReference type="NCBI Taxonomy" id="2293832"/>
    <lineage>
        <taxon>Bacteria</taxon>
        <taxon>Pseudomonadati</taxon>
        <taxon>Pseudomonadota</taxon>
        <taxon>Gammaproteobacteria</taxon>
        <taxon>Pseudomonadales</taxon>
        <taxon>Pseudomonadaceae</taxon>
        <taxon>Pseudomonas</taxon>
    </lineage>
</organism>
<dbReference type="AlphaFoldDB" id="A0A4Z0AXZ0"/>
<sequence length="148" mass="16120">MGDNVKLERLVDMLREVTALSREEFSGVGVIVLEDNVSLPIFPMRIDFVIDGSLDSAHYLAEISNPNNDLHDGFHVLNADLKVVSLAQYFSPPIPPGVLPNRNRVFGGRYLAALFGSSLPGVIFTGISTPKLGVAVFKNGSEVYFQEA</sequence>
<accession>A0A4Z0AXZ0</accession>
<comment type="caution">
    <text evidence="1">The sequence shown here is derived from an EMBL/GenBank/DDBJ whole genome shotgun (WGS) entry which is preliminary data.</text>
</comment>
<dbReference type="OrthoDB" id="1348882at2"/>
<protein>
    <submittedName>
        <fullName evidence="1">Uncharacterized protein</fullName>
    </submittedName>
</protein>
<evidence type="ECO:0000313" key="1">
    <source>
        <dbReference type="EMBL" id="TFY91213.1"/>
    </source>
</evidence>
<name>A0A4Z0AXZ0_9PSED</name>